<dbReference type="InterPro" id="IPR015797">
    <property type="entry name" value="NUDIX_hydrolase-like_dom_sf"/>
</dbReference>
<comment type="caution">
    <text evidence="3">The sequence shown here is derived from an EMBL/GenBank/DDBJ whole genome shotgun (WGS) entry which is preliminary data.</text>
</comment>
<dbReference type="Gene3D" id="3.90.79.10">
    <property type="entry name" value="Nucleoside Triphosphate Pyrophosphohydrolase"/>
    <property type="match status" value="1"/>
</dbReference>
<keyword evidence="1" id="KW-0378">Hydrolase</keyword>
<feature type="domain" description="Nudix hydrolase" evidence="2">
    <location>
        <begin position="19"/>
        <end position="151"/>
    </location>
</feature>
<dbReference type="InterPro" id="IPR020476">
    <property type="entry name" value="Nudix_hydrolase"/>
</dbReference>
<dbReference type="Proteomes" id="UP001310692">
    <property type="component" value="Unassembled WGS sequence"/>
</dbReference>
<keyword evidence="4" id="KW-1185">Reference proteome</keyword>
<dbReference type="SUPFAM" id="SSF55811">
    <property type="entry name" value="Nudix"/>
    <property type="match status" value="1"/>
</dbReference>
<sequence>MTKLPAPTFGKKLPGKPYTKRPCAFGIAANEDGQIACVKITRPSYVRWDLPGGMQEKGETIKRALIREYAEETGLKIKVGELVARTRQYLVKPDGDRRFNRSSYFEVEIRKKAPEGKAEDDHELVWLDPVKAQRRVRDDAAAWAIAAWLRARARPAD</sequence>
<reference evidence="3 4" key="1">
    <citation type="submission" date="2024-01" db="EMBL/GenBank/DDBJ databases">
        <title>Hyphobacterium bacterium isolated from marine sediment.</title>
        <authorList>
            <person name="Zhao S."/>
        </authorList>
    </citation>
    <scope>NUCLEOTIDE SEQUENCE [LARGE SCALE GENOMIC DNA]</scope>
    <source>
        <strain evidence="3 4">Y60-23</strain>
    </source>
</reference>
<evidence type="ECO:0000259" key="2">
    <source>
        <dbReference type="PROSITE" id="PS51462"/>
    </source>
</evidence>
<proteinExistence type="predicted"/>
<dbReference type="PANTHER" id="PTHR43736:SF1">
    <property type="entry name" value="DIHYDRONEOPTERIN TRIPHOSPHATE DIPHOSPHATASE"/>
    <property type="match status" value="1"/>
</dbReference>
<name>A0ABU7LZP0_9PROT</name>
<organism evidence="3 4">
    <name type="scientific">Hyphobacterium marinum</name>
    <dbReference type="NCBI Taxonomy" id="3116574"/>
    <lineage>
        <taxon>Bacteria</taxon>
        <taxon>Pseudomonadati</taxon>
        <taxon>Pseudomonadota</taxon>
        <taxon>Alphaproteobacteria</taxon>
        <taxon>Maricaulales</taxon>
        <taxon>Maricaulaceae</taxon>
        <taxon>Hyphobacterium</taxon>
    </lineage>
</organism>
<dbReference type="PROSITE" id="PS51462">
    <property type="entry name" value="NUDIX"/>
    <property type="match status" value="1"/>
</dbReference>
<accession>A0ABU7LZP0</accession>
<dbReference type="PRINTS" id="PR00502">
    <property type="entry name" value="NUDIXFAMILY"/>
</dbReference>
<dbReference type="PANTHER" id="PTHR43736">
    <property type="entry name" value="ADP-RIBOSE PYROPHOSPHATASE"/>
    <property type="match status" value="1"/>
</dbReference>
<dbReference type="EMBL" id="JAZDRO010000004">
    <property type="protein sequence ID" value="MEE2567009.1"/>
    <property type="molecule type" value="Genomic_DNA"/>
</dbReference>
<dbReference type="Pfam" id="PF00293">
    <property type="entry name" value="NUDIX"/>
    <property type="match status" value="1"/>
</dbReference>
<evidence type="ECO:0000313" key="3">
    <source>
        <dbReference type="EMBL" id="MEE2567009.1"/>
    </source>
</evidence>
<dbReference type="RefSeq" id="WP_330196567.1">
    <property type="nucleotide sequence ID" value="NZ_JAZDRO010000004.1"/>
</dbReference>
<dbReference type="InterPro" id="IPR000086">
    <property type="entry name" value="NUDIX_hydrolase_dom"/>
</dbReference>
<evidence type="ECO:0000313" key="4">
    <source>
        <dbReference type="Proteomes" id="UP001310692"/>
    </source>
</evidence>
<gene>
    <name evidence="3" type="ORF">V0U35_09985</name>
</gene>
<evidence type="ECO:0000256" key="1">
    <source>
        <dbReference type="ARBA" id="ARBA00022801"/>
    </source>
</evidence>
<protein>
    <submittedName>
        <fullName evidence="3">NUDIX domain-containing protein</fullName>
    </submittedName>
</protein>